<comment type="caution">
    <text evidence="7">The sequence shown here is derived from an EMBL/GenBank/DDBJ whole genome shotgun (WGS) entry which is preliminary data.</text>
</comment>
<proteinExistence type="inferred from homology"/>
<dbReference type="InterPro" id="IPR001977">
    <property type="entry name" value="Depp_CoAkinase"/>
</dbReference>
<dbReference type="OrthoDB" id="9812943at2"/>
<evidence type="ECO:0000256" key="1">
    <source>
        <dbReference type="ARBA" id="ARBA00009018"/>
    </source>
</evidence>
<dbReference type="Pfam" id="PF01121">
    <property type="entry name" value="CoaE"/>
    <property type="match status" value="1"/>
</dbReference>
<organism evidence="7 8">
    <name type="scientific">Phorcysia thermohydrogeniphila</name>
    <dbReference type="NCBI Taxonomy" id="936138"/>
    <lineage>
        <taxon>Bacteria</taxon>
        <taxon>Pseudomonadati</taxon>
        <taxon>Aquificota</taxon>
        <taxon>Aquificia</taxon>
        <taxon>Desulfurobacteriales</taxon>
        <taxon>Desulfurobacteriaceae</taxon>
        <taxon>Phorcysia</taxon>
    </lineage>
</organism>
<reference evidence="7 8" key="1">
    <citation type="submission" date="2019-03" db="EMBL/GenBank/DDBJ databases">
        <title>Genomic Encyclopedia of Archaeal and Bacterial Type Strains, Phase II (KMG-II): from individual species to whole genera.</title>
        <authorList>
            <person name="Goeker M."/>
        </authorList>
    </citation>
    <scope>NUCLEOTIDE SEQUENCE [LARGE SCALE GENOMIC DNA]</scope>
    <source>
        <strain evidence="7 8">DSM 24425</strain>
    </source>
</reference>
<dbReference type="NCBIfam" id="TIGR00152">
    <property type="entry name" value="dephospho-CoA kinase"/>
    <property type="match status" value="1"/>
</dbReference>
<dbReference type="EMBL" id="SMFV01000001">
    <property type="protein sequence ID" value="TCK06665.1"/>
    <property type="molecule type" value="Genomic_DNA"/>
</dbReference>
<protein>
    <recommendedName>
        <fullName evidence="5 6">Dephospho-CoA kinase</fullName>
        <ecNumber evidence="5 6">2.7.1.24</ecNumber>
    </recommendedName>
    <alternativeName>
        <fullName evidence="5">Dephosphocoenzyme A kinase</fullName>
    </alternativeName>
</protein>
<dbReference type="PANTHER" id="PTHR10695">
    <property type="entry name" value="DEPHOSPHO-COA KINASE-RELATED"/>
    <property type="match status" value="1"/>
</dbReference>
<keyword evidence="8" id="KW-1185">Reference proteome</keyword>
<dbReference type="HAMAP" id="MF_00376">
    <property type="entry name" value="Dephospho_CoA_kinase"/>
    <property type="match status" value="1"/>
</dbReference>
<dbReference type="GO" id="GO:0005737">
    <property type="term" value="C:cytoplasm"/>
    <property type="evidence" value="ECO:0007669"/>
    <property type="project" value="UniProtKB-SubCell"/>
</dbReference>
<comment type="subcellular location">
    <subcellularLocation>
        <location evidence="5">Cytoplasm</location>
    </subcellularLocation>
</comment>
<evidence type="ECO:0000256" key="3">
    <source>
        <dbReference type="ARBA" id="ARBA00022840"/>
    </source>
</evidence>
<comment type="similarity">
    <text evidence="1 5">Belongs to the CoaE family.</text>
</comment>
<dbReference type="EC" id="2.7.1.24" evidence="5 6"/>
<evidence type="ECO:0000256" key="2">
    <source>
        <dbReference type="ARBA" id="ARBA00022741"/>
    </source>
</evidence>
<dbReference type="Gene3D" id="3.40.50.300">
    <property type="entry name" value="P-loop containing nucleotide triphosphate hydrolases"/>
    <property type="match status" value="1"/>
</dbReference>
<dbReference type="CDD" id="cd02022">
    <property type="entry name" value="DPCK"/>
    <property type="match status" value="1"/>
</dbReference>
<dbReference type="GO" id="GO:0004140">
    <property type="term" value="F:dephospho-CoA kinase activity"/>
    <property type="evidence" value="ECO:0007669"/>
    <property type="project" value="UniProtKB-UniRule"/>
</dbReference>
<name>A0A4R1GIC3_9BACT</name>
<comment type="pathway">
    <text evidence="5">Cofactor biosynthesis; coenzyme A biosynthesis; CoA from (R)-pantothenate: step 5/5.</text>
</comment>
<evidence type="ECO:0000313" key="7">
    <source>
        <dbReference type="EMBL" id="TCK06665.1"/>
    </source>
</evidence>
<keyword evidence="5" id="KW-0808">Transferase</keyword>
<dbReference type="PANTHER" id="PTHR10695:SF46">
    <property type="entry name" value="BIFUNCTIONAL COENZYME A SYNTHASE-RELATED"/>
    <property type="match status" value="1"/>
</dbReference>
<sequence>MLVGITGNIGAGKSTVSNFLRAMGYHVFNADFIAKRLLLKGFPAYNKVVEAFGKGVLREDGEIDTKKLGEIVFSSREKLNLLTSITHPLVLREIGAIRELYKEDLAFLEAAVLFEYRWEKHFDKIVTVFAYRGQRLLRAAKRFGLKEAIRRDKFQLPYSEKLRKTDYLICNTKDMLHLRLQVEELVKALEETCG</sequence>
<keyword evidence="5 7" id="KW-0418">Kinase</keyword>
<keyword evidence="4 5" id="KW-0173">Coenzyme A biosynthesis</keyword>
<dbReference type="AlphaFoldDB" id="A0A4R1GIC3"/>
<evidence type="ECO:0000313" key="8">
    <source>
        <dbReference type="Proteomes" id="UP000295777"/>
    </source>
</evidence>
<dbReference type="GO" id="GO:0005524">
    <property type="term" value="F:ATP binding"/>
    <property type="evidence" value="ECO:0007669"/>
    <property type="project" value="UniProtKB-UniRule"/>
</dbReference>
<keyword evidence="3 5" id="KW-0067">ATP-binding</keyword>
<evidence type="ECO:0000256" key="4">
    <source>
        <dbReference type="ARBA" id="ARBA00022993"/>
    </source>
</evidence>
<dbReference type="UniPathway" id="UPA00241">
    <property type="reaction ID" value="UER00356"/>
</dbReference>
<keyword evidence="2 5" id="KW-0547">Nucleotide-binding</keyword>
<accession>A0A4R1GIC3</accession>
<evidence type="ECO:0000256" key="6">
    <source>
        <dbReference type="NCBIfam" id="TIGR00152"/>
    </source>
</evidence>
<comment type="catalytic activity">
    <reaction evidence="5">
        <text>3'-dephospho-CoA + ATP = ADP + CoA + H(+)</text>
        <dbReference type="Rhea" id="RHEA:18245"/>
        <dbReference type="ChEBI" id="CHEBI:15378"/>
        <dbReference type="ChEBI" id="CHEBI:30616"/>
        <dbReference type="ChEBI" id="CHEBI:57287"/>
        <dbReference type="ChEBI" id="CHEBI:57328"/>
        <dbReference type="ChEBI" id="CHEBI:456216"/>
        <dbReference type="EC" id="2.7.1.24"/>
    </reaction>
</comment>
<dbReference type="SUPFAM" id="SSF52540">
    <property type="entry name" value="P-loop containing nucleoside triphosphate hydrolases"/>
    <property type="match status" value="1"/>
</dbReference>
<comment type="function">
    <text evidence="5">Catalyzes the phosphorylation of the 3'-hydroxyl group of dephosphocoenzyme A to form coenzyme A.</text>
</comment>
<dbReference type="PROSITE" id="PS51219">
    <property type="entry name" value="DPCK"/>
    <property type="match status" value="1"/>
</dbReference>
<dbReference type="InterPro" id="IPR027417">
    <property type="entry name" value="P-loop_NTPase"/>
</dbReference>
<gene>
    <name evidence="5" type="primary">coaE</name>
    <name evidence="7" type="ORF">CLV27_0471</name>
</gene>
<feature type="binding site" evidence="5">
    <location>
        <begin position="10"/>
        <end position="15"/>
    </location>
    <ligand>
        <name>ATP</name>
        <dbReference type="ChEBI" id="CHEBI:30616"/>
    </ligand>
</feature>
<keyword evidence="5" id="KW-0963">Cytoplasm</keyword>
<evidence type="ECO:0000256" key="5">
    <source>
        <dbReference type="HAMAP-Rule" id="MF_00376"/>
    </source>
</evidence>
<dbReference type="Proteomes" id="UP000295777">
    <property type="component" value="Unassembled WGS sequence"/>
</dbReference>
<dbReference type="GO" id="GO:0015937">
    <property type="term" value="P:coenzyme A biosynthetic process"/>
    <property type="evidence" value="ECO:0007669"/>
    <property type="project" value="UniProtKB-UniRule"/>
</dbReference>